<feature type="compositionally biased region" description="Basic residues" evidence="2">
    <location>
        <begin position="171"/>
        <end position="181"/>
    </location>
</feature>
<accession>A0AAE9DPA5</accession>
<feature type="compositionally biased region" description="Low complexity" evidence="2">
    <location>
        <begin position="117"/>
        <end position="128"/>
    </location>
</feature>
<dbReference type="InterPro" id="IPR001356">
    <property type="entry name" value="HD"/>
</dbReference>
<organism evidence="4 5">
    <name type="scientific">Caenorhabditis briggsae</name>
    <dbReference type="NCBI Taxonomy" id="6238"/>
    <lineage>
        <taxon>Eukaryota</taxon>
        <taxon>Metazoa</taxon>
        <taxon>Ecdysozoa</taxon>
        <taxon>Nematoda</taxon>
        <taxon>Chromadorea</taxon>
        <taxon>Rhabditida</taxon>
        <taxon>Rhabditina</taxon>
        <taxon>Rhabditomorpha</taxon>
        <taxon>Rhabditoidea</taxon>
        <taxon>Rhabditidae</taxon>
        <taxon>Peloderinae</taxon>
        <taxon>Caenorhabditis</taxon>
    </lineage>
</organism>
<dbReference type="CDD" id="cd00086">
    <property type="entry name" value="homeodomain"/>
    <property type="match status" value="1"/>
</dbReference>
<dbReference type="Gene3D" id="1.10.10.60">
    <property type="entry name" value="Homeodomain-like"/>
    <property type="match status" value="1"/>
</dbReference>
<reference evidence="4 5" key="1">
    <citation type="submission" date="2022-05" db="EMBL/GenBank/DDBJ databases">
        <title>Chromosome-level reference genomes for two strains of Caenorhabditis briggsae: an improved platform for comparative genomics.</title>
        <authorList>
            <person name="Stevens L."/>
            <person name="Andersen E.C."/>
        </authorList>
    </citation>
    <scope>NUCLEOTIDE SEQUENCE [LARGE SCALE GENOMIC DNA]</scope>
    <source>
        <strain evidence="4">QX1410_ONT</strain>
        <tissue evidence="4">Whole-organism</tissue>
    </source>
</reference>
<evidence type="ECO:0000313" key="4">
    <source>
        <dbReference type="EMBL" id="ULU08380.1"/>
    </source>
</evidence>
<feature type="compositionally biased region" description="Polar residues" evidence="2">
    <location>
        <begin position="81"/>
        <end position="103"/>
    </location>
</feature>
<name>A0AAE9DPA5_CAEBR</name>
<protein>
    <recommendedName>
        <fullName evidence="3">Homeobox domain-containing protein</fullName>
    </recommendedName>
</protein>
<sequence length="436" mass="50251">MARASDDDVICNDEENKREVDCQKAKSITQQDSGNQGPSVTPLINQREKSASNQISGRLRSSFRDDPIPVPPRSHLRSADIPTTNQQGIGVQILSATGRSTASLAPRARLTSSDAPTSTTRGRSTQRTPATINQRASRRRSYSRYATSSLVPPYRRSASVSQPYTPEASQKPKKAPRKRPASYKDCSPVFIMQPPMLETFKTPHNLSNSQILMLKEFFKEFQFLTNERISWIRKRIGSEVETRTIQNWFKEQRDLNIRELEKNPRAEQDLPSEMALLHMTYDREPDIRNIKFLSWATVHQVSEADVRRYYKERTSKEAEGLKRQQIIQNADEPIKQEIEESPAPIIQNPEEEIKQEIDHNFAIPKIRKRRERLPIVSMQPSELPVTFKNPYSLSNIQVLKLKDFFEEFQFLTEERTSRIRGRIGSEVEIQTVSFFC</sequence>
<feature type="compositionally biased region" description="Polar residues" evidence="2">
    <location>
        <begin position="26"/>
        <end position="44"/>
    </location>
</feature>
<evidence type="ECO:0000256" key="1">
    <source>
        <dbReference type="ARBA" id="ARBA00004123"/>
    </source>
</evidence>
<evidence type="ECO:0000256" key="2">
    <source>
        <dbReference type="SAM" id="MobiDB-lite"/>
    </source>
</evidence>
<feature type="domain" description="Homeobox" evidence="3">
    <location>
        <begin position="199"/>
        <end position="263"/>
    </location>
</feature>
<proteinExistence type="predicted"/>
<dbReference type="GO" id="GO:0005634">
    <property type="term" value="C:nucleus"/>
    <property type="evidence" value="ECO:0007669"/>
    <property type="project" value="UniProtKB-SubCell"/>
</dbReference>
<dbReference type="EMBL" id="CP090892">
    <property type="protein sequence ID" value="ULU08380.1"/>
    <property type="molecule type" value="Genomic_DNA"/>
</dbReference>
<dbReference type="GO" id="GO:0003677">
    <property type="term" value="F:DNA binding"/>
    <property type="evidence" value="ECO:0007669"/>
    <property type="project" value="InterPro"/>
</dbReference>
<evidence type="ECO:0000313" key="5">
    <source>
        <dbReference type="Proteomes" id="UP000827892"/>
    </source>
</evidence>
<feature type="compositionally biased region" description="Polar residues" evidence="2">
    <location>
        <begin position="158"/>
        <end position="168"/>
    </location>
</feature>
<comment type="subcellular location">
    <subcellularLocation>
        <location evidence="1">Nucleus</location>
    </subcellularLocation>
</comment>
<dbReference type="Proteomes" id="UP000827892">
    <property type="component" value="Chromosome II"/>
</dbReference>
<feature type="compositionally biased region" description="Basic and acidic residues" evidence="2">
    <location>
        <begin position="14"/>
        <end position="24"/>
    </location>
</feature>
<dbReference type="InterPro" id="IPR009057">
    <property type="entry name" value="Homeodomain-like_sf"/>
</dbReference>
<dbReference type="SUPFAM" id="SSF46689">
    <property type="entry name" value="Homeodomain-like"/>
    <property type="match status" value="1"/>
</dbReference>
<gene>
    <name evidence="4" type="ORF">L3Y34_019512</name>
</gene>
<dbReference type="SMART" id="SM00389">
    <property type="entry name" value="HOX"/>
    <property type="match status" value="1"/>
</dbReference>
<evidence type="ECO:0000259" key="3">
    <source>
        <dbReference type="SMART" id="SM00389"/>
    </source>
</evidence>
<feature type="region of interest" description="Disordered" evidence="2">
    <location>
        <begin position="1"/>
        <end position="182"/>
    </location>
</feature>
<dbReference type="AlphaFoldDB" id="A0AAE9DPA5"/>